<evidence type="ECO:0000256" key="2">
    <source>
        <dbReference type="ARBA" id="ARBA00022714"/>
    </source>
</evidence>
<keyword evidence="3" id="KW-0479">Metal-binding</keyword>
<sequence length="158" mass="17735">MSQQFGISMILRRGLNCINKSGTLRKFSHSHSHAHLANAEDVQINWLLKKTGERIITRAKVGENVLRLAQRYDIPLEGACEGVAACSTCHCIFENELYDSFEEASEKEEDMLDQAFGLTVTSRLACQLTVEKHFDGTTISLPEATRNFYVDGHVPKPH</sequence>
<evidence type="ECO:0000256" key="1">
    <source>
        <dbReference type="ARBA" id="ARBA00010914"/>
    </source>
</evidence>
<dbReference type="GO" id="GO:0046872">
    <property type="term" value="F:metal ion binding"/>
    <property type="evidence" value="ECO:0007669"/>
    <property type="project" value="UniProtKB-KW"/>
</dbReference>
<dbReference type="InterPro" id="IPR001041">
    <property type="entry name" value="2Fe-2S_ferredoxin-type"/>
</dbReference>
<accession>A0A7S3JZW0</accession>
<dbReference type="GO" id="GO:0051537">
    <property type="term" value="F:2 iron, 2 sulfur cluster binding"/>
    <property type="evidence" value="ECO:0007669"/>
    <property type="project" value="UniProtKB-KW"/>
</dbReference>
<reference evidence="8" key="1">
    <citation type="submission" date="2021-01" db="EMBL/GenBank/DDBJ databases">
        <authorList>
            <person name="Corre E."/>
            <person name="Pelletier E."/>
            <person name="Niang G."/>
            <person name="Scheremetjew M."/>
            <person name="Finn R."/>
            <person name="Kale V."/>
            <person name="Holt S."/>
            <person name="Cochrane G."/>
            <person name="Meng A."/>
            <person name="Brown T."/>
            <person name="Cohen L."/>
        </authorList>
    </citation>
    <scope>NUCLEOTIDE SEQUENCE</scope>
    <source>
        <strain evidence="8">CCMP1510</strain>
    </source>
</reference>
<evidence type="ECO:0000256" key="3">
    <source>
        <dbReference type="ARBA" id="ARBA00022723"/>
    </source>
</evidence>
<dbReference type="SUPFAM" id="SSF54292">
    <property type="entry name" value="2Fe-2S ferredoxin-like"/>
    <property type="match status" value="1"/>
</dbReference>
<dbReference type="Pfam" id="PF00111">
    <property type="entry name" value="Fer2"/>
    <property type="match status" value="1"/>
</dbReference>
<protein>
    <recommendedName>
        <fullName evidence="7">2Fe-2S ferredoxin-type domain-containing protein</fullName>
    </recommendedName>
</protein>
<dbReference type="InterPro" id="IPR036010">
    <property type="entry name" value="2Fe-2S_ferredoxin-like_sf"/>
</dbReference>
<evidence type="ECO:0000313" key="8">
    <source>
        <dbReference type="EMBL" id="CAE0370238.1"/>
    </source>
</evidence>
<dbReference type="CDD" id="cd00207">
    <property type="entry name" value="fer2"/>
    <property type="match status" value="1"/>
</dbReference>
<dbReference type="GO" id="GO:0009055">
    <property type="term" value="F:electron transfer activity"/>
    <property type="evidence" value="ECO:0007669"/>
    <property type="project" value="TreeGrafter"/>
</dbReference>
<comment type="cofactor">
    <cofactor evidence="6">
        <name>[2Fe-2S] cluster</name>
        <dbReference type="ChEBI" id="CHEBI:190135"/>
    </cofactor>
</comment>
<dbReference type="GO" id="GO:0005739">
    <property type="term" value="C:mitochondrion"/>
    <property type="evidence" value="ECO:0007669"/>
    <property type="project" value="TreeGrafter"/>
</dbReference>
<feature type="domain" description="2Fe-2S ferredoxin-type" evidence="7">
    <location>
        <begin position="42"/>
        <end position="145"/>
    </location>
</feature>
<dbReference type="PANTHER" id="PTHR23426:SF65">
    <property type="entry name" value="FERREDOXIN-2, MITOCHONDRIAL"/>
    <property type="match status" value="1"/>
</dbReference>
<dbReference type="PANTHER" id="PTHR23426">
    <property type="entry name" value="FERREDOXIN/ADRENODOXIN"/>
    <property type="match status" value="1"/>
</dbReference>
<dbReference type="InterPro" id="IPR001055">
    <property type="entry name" value="Adrenodoxin-like"/>
</dbReference>
<evidence type="ECO:0000256" key="4">
    <source>
        <dbReference type="ARBA" id="ARBA00023004"/>
    </source>
</evidence>
<dbReference type="PRINTS" id="PR00355">
    <property type="entry name" value="ADRENODOXIN"/>
</dbReference>
<dbReference type="Gene3D" id="3.10.20.30">
    <property type="match status" value="1"/>
</dbReference>
<dbReference type="GO" id="GO:0140647">
    <property type="term" value="P:P450-containing electron transport chain"/>
    <property type="evidence" value="ECO:0007669"/>
    <property type="project" value="InterPro"/>
</dbReference>
<proteinExistence type="inferred from homology"/>
<evidence type="ECO:0000256" key="5">
    <source>
        <dbReference type="ARBA" id="ARBA00023014"/>
    </source>
</evidence>
<organism evidence="8">
    <name type="scientific">Aureoumbra lagunensis</name>
    <dbReference type="NCBI Taxonomy" id="44058"/>
    <lineage>
        <taxon>Eukaryota</taxon>
        <taxon>Sar</taxon>
        <taxon>Stramenopiles</taxon>
        <taxon>Ochrophyta</taxon>
        <taxon>Pelagophyceae</taxon>
        <taxon>Pelagomonadales</taxon>
        <taxon>Aureoumbra</taxon>
    </lineage>
</organism>
<keyword evidence="5" id="KW-0411">Iron-sulfur</keyword>
<name>A0A7S3JZW0_9STRA</name>
<keyword evidence="4" id="KW-0408">Iron</keyword>
<dbReference type="InterPro" id="IPR012675">
    <property type="entry name" value="Beta-grasp_dom_sf"/>
</dbReference>
<gene>
    <name evidence="8" type="ORF">ALAG00032_LOCUS11002</name>
</gene>
<keyword evidence="2" id="KW-0001">2Fe-2S</keyword>
<dbReference type="AlphaFoldDB" id="A0A7S3JZW0"/>
<dbReference type="EMBL" id="HBIJ01016506">
    <property type="protein sequence ID" value="CAE0370238.1"/>
    <property type="molecule type" value="Transcribed_RNA"/>
</dbReference>
<comment type="similarity">
    <text evidence="1">Belongs to the adrenodoxin/putidaredoxin family.</text>
</comment>
<evidence type="ECO:0000259" key="7">
    <source>
        <dbReference type="PROSITE" id="PS51085"/>
    </source>
</evidence>
<evidence type="ECO:0000256" key="6">
    <source>
        <dbReference type="ARBA" id="ARBA00034078"/>
    </source>
</evidence>
<dbReference type="PROSITE" id="PS51085">
    <property type="entry name" value="2FE2S_FER_2"/>
    <property type="match status" value="1"/>
</dbReference>